<dbReference type="Proteomes" id="UP000199687">
    <property type="component" value="Unassembled WGS sequence"/>
</dbReference>
<evidence type="ECO:0000259" key="5">
    <source>
        <dbReference type="PROSITE" id="PS50883"/>
    </source>
</evidence>
<dbReference type="SUPFAM" id="SSF55781">
    <property type="entry name" value="GAF domain-like"/>
    <property type="match status" value="1"/>
</dbReference>
<dbReference type="NCBIfam" id="TIGR00254">
    <property type="entry name" value="GGDEF"/>
    <property type="match status" value="1"/>
</dbReference>
<evidence type="ECO:0000256" key="1">
    <source>
        <dbReference type="SAM" id="Coils"/>
    </source>
</evidence>
<keyword evidence="2" id="KW-0472">Membrane</keyword>
<dbReference type="CDD" id="cd00130">
    <property type="entry name" value="PAS"/>
    <property type="match status" value="2"/>
</dbReference>
<organism evidence="7 8">
    <name type="scientific">Gracilibacillus ureilyticus</name>
    <dbReference type="NCBI Taxonomy" id="531814"/>
    <lineage>
        <taxon>Bacteria</taxon>
        <taxon>Bacillati</taxon>
        <taxon>Bacillota</taxon>
        <taxon>Bacilli</taxon>
        <taxon>Bacillales</taxon>
        <taxon>Bacillaceae</taxon>
        <taxon>Gracilibacillus</taxon>
    </lineage>
</organism>
<evidence type="ECO:0000259" key="3">
    <source>
        <dbReference type="PROSITE" id="PS50112"/>
    </source>
</evidence>
<evidence type="ECO:0000259" key="4">
    <source>
        <dbReference type="PROSITE" id="PS50113"/>
    </source>
</evidence>
<proteinExistence type="predicted"/>
<dbReference type="OrthoDB" id="9759607at2"/>
<dbReference type="InterPro" id="IPR013767">
    <property type="entry name" value="PAS_fold"/>
</dbReference>
<feature type="domain" description="PAS" evidence="3">
    <location>
        <begin position="82"/>
        <end position="155"/>
    </location>
</feature>
<dbReference type="PANTHER" id="PTHR44757">
    <property type="entry name" value="DIGUANYLATE CYCLASE DGCP"/>
    <property type="match status" value="1"/>
</dbReference>
<dbReference type="InterPro" id="IPR001633">
    <property type="entry name" value="EAL_dom"/>
</dbReference>
<evidence type="ECO:0000313" key="8">
    <source>
        <dbReference type="Proteomes" id="UP000199687"/>
    </source>
</evidence>
<dbReference type="PROSITE" id="PS50883">
    <property type="entry name" value="EAL"/>
    <property type="match status" value="1"/>
</dbReference>
<dbReference type="InterPro" id="IPR035919">
    <property type="entry name" value="EAL_sf"/>
</dbReference>
<dbReference type="InterPro" id="IPR029787">
    <property type="entry name" value="Nucleotide_cyclase"/>
</dbReference>
<dbReference type="RefSeq" id="WP_089739969.1">
    <property type="nucleotide sequence ID" value="NZ_FOGL01000004.1"/>
</dbReference>
<dbReference type="SUPFAM" id="SSF55785">
    <property type="entry name" value="PYP-like sensor domain (PAS domain)"/>
    <property type="match status" value="2"/>
</dbReference>
<dbReference type="SMART" id="SM00052">
    <property type="entry name" value="EAL"/>
    <property type="match status" value="1"/>
</dbReference>
<dbReference type="InterPro" id="IPR035965">
    <property type="entry name" value="PAS-like_dom_sf"/>
</dbReference>
<evidence type="ECO:0000256" key="2">
    <source>
        <dbReference type="SAM" id="Phobius"/>
    </source>
</evidence>
<dbReference type="PROSITE" id="PS50113">
    <property type="entry name" value="PAC"/>
    <property type="match status" value="2"/>
</dbReference>
<dbReference type="Pfam" id="PF13185">
    <property type="entry name" value="GAF_2"/>
    <property type="match status" value="1"/>
</dbReference>
<feature type="domain" description="GGDEF" evidence="6">
    <location>
        <begin position="525"/>
        <end position="654"/>
    </location>
</feature>
<dbReference type="STRING" id="531814.SAMN04487944_10472"/>
<dbReference type="InterPro" id="IPR001610">
    <property type="entry name" value="PAC"/>
</dbReference>
<dbReference type="PROSITE" id="PS50887">
    <property type="entry name" value="GGDEF"/>
    <property type="match status" value="1"/>
</dbReference>
<name>A0A1H9P2E6_9BACI</name>
<dbReference type="InterPro" id="IPR000700">
    <property type="entry name" value="PAS-assoc_C"/>
</dbReference>
<feature type="coiled-coil region" evidence="1">
    <location>
        <begin position="55"/>
        <end position="83"/>
    </location>
</feature>
<dbReference type="InterPro" id="IPR043128">
    <property type="entry name" value="Rev_trsase/Diguanyl_cyclase"/>
</dbReference>
<dbReference type="InterPro" id="IPR052155">
    <property type="entry name" value="Biofilm_reg_signaling"/>
</dbReference>
<dbReference type="InterPro" id="IPR000014">
    <property type="entry name" value="PAS"/>
</dbReference>
<dbReference type="SMART" id="SM00267">
    <property type="entry name" value="GGDEF"/>
    <property type="match status" value="1"/>
</dbReference>
<dbReference type="CDD" id="cd01948">
    <property type="entry name" value="EAL"/>
    <property type="match status" value="1"/>
</dbReference>
<dbReference type="NCBIfam" id="TIGR00229">
    <property type="entry name" value="sensory_box"/>
    <property type="match status" value="2"/>
</dbReference>
<dbReference type="SMART" id="SM00091">
    <property type="entry name" value="PAS"/>
    <property type="match status" value="2"/>
</dbReference>
<dbReference type="PROSITE" id="PS50112">
    <property type="entry name" value="PAS"/>
    <property type="match status" value="2"/>
</dbReference>
<dbReference type="EMBL" id="FOGL01000004">
    <property type="protein sequence ID" value="SER42362.1"/>
    <property type="molecule type" value="Genomic_DNA"/>
</dbReference>
<feature type="domain" description="EAL" evidence="5">
    <location>
        <begin position="663"/>
        <end position="916"/>
    </location>
</feature>
<dbReference type="InterPro" id="IPR003018">
    <property type="entry name" value="GAF"/>
</dbReference>
<feature type="domain" description="PAC" evidence="4">
    <location>
        <begin position="158"/>
        <end position="210"/>
    </location>
</feature>
<accession>A0A1H9P2E6</accession>
<dbReference type="Gene3D" id="3.30.70.270">
    <property type="match status" value="1"/>
</dbReference>
<dbReference type="SMART" id="SM00065">
    <property type="entry name" value="GAF"/>
    <property type="match status" value="1"/>
</dbReference>
<dbReference type="Pfam" id="PF13426">
    <property type="entry name" value="PAS_9"/>
    <property type="match status" value="1"/>
</dbReference>
<evidence type="ECO:0000313" key="7">
    <source>
        <dbReference type="EMBL" id="SER42362.1"/>
    </source>
</evidence>
<dbReference type="GO" id="GO:0006355">
    <property type="term" value="P:regulation of DNA-templated transcription"/>
    <property type="evidence" value="ECO:0007669"/>
    <property type="project" value="InterPro"/>
</dbReference>
<keyword evidence="2" id="KW-0812">Transmembrane</keyword>
<feature type="domain" description="PAC" evidence="4">
    <location>
        <begin position="446"/>
        <end position="497"/>
    </location>
</feature>
<reference evidence="7 8" key="1">
    <citation type="submission" date="2016-10" db="EMBL/GenBank/DDBJ databases">
        <authorList>
            <person name="de Groot N.N."/>
        </authorList>
    </citation>
    <scope>NUCLEOTIDE SEQUENCE [LARGE SCALE GENOMIC DNA]</scope>
    <source>
        <strain evidence="7 8">CGMCC 1.7727</strain>
    </source>
</reference>
<sequence>MKYALRISILYTVLGIVWIIFSDMLIEYMHLDSFFQTYKGLIYMLLTGILLFSMVKKLTDRYERELLKRKKTEEQVTEKLEENKRFGELLDYINSGLVISDALQKENPIIYVNKGFEKLTGYSREEAAGRSLLFLQEEAANEISIAEIKNAIEKKEPLRIETENYKKNGQFFWSSLKISPVLDEIGRLTHYIAIQHDITEEKKQSILIENQFKIVKVLLTMKNQQSAFKEICQIIENHMDYQCLIYRYDQKKERLIALASASLPQAFLDEISDYPVKPDEGVTGEAIFKRRTIIIDNVKEKLQSGKFRRIADTFNIQSIWSTPIITADGKILGALTMYKKLPYHPSKSELQTLETYAYIISLVMENLEYEKQLHESEQRYRLIAENVTDIICLLDENNRIIYISPAVQQLIGKNDLDLVWDKILSRKMINRITRFISYLIQVDDAETAEIEVMDTNGEIHWLDLKGKKINDKDGRDNILIVARDITARKQYQQSLDNILYIDSLTQLPNRYKLRKDLEEYVQSDQSFYLVILDFDHLKKISRSYELEIWDNSLLKMKKLIIDLFEPVYLSRSGEDEFCFIPAADTKASLQELLEQFFRKLQKPWKFGQQELILTPSIGIIAHNKQTADRMIAQAQDALQQARHSGADFLFFQDTNNDSRLDRYALIRKNLFMALDRDELEVVYQPKVDTKNQKVIGFEALVRWQNNQLGNVPPGEFIPIAEETGWIIPIGEYVIGQVIKDVLHWEGTGSPFHVAVNISYKQLMEADFVKKIKQALNESNCPGNRLSFEITESLLVEDIDLSIGVLKQLHELGIQIEVDDFGVGYSSLSYLRKFPLDVLKIDRSFVQNIHKDSKELAIVQAIMEMSRALGLEVIAEGVENKKQIQLLQALGCTVYQGYWFSKPLKKKDIDQILPAIRYKLLEVSETN</sequence>
<dbReference type="SMART" id="SM00086">
    <property type="entry name" value="PAC"/>
    <property type="match status" value="2"/>
</dbReference>
<gene>
    <name evidence="7" type="ORF">SAMN04487944_10472</name>
</gene>
<dbReference type="Gene3D" id="3.30.450.40">
    <property type="match status" value="1"/>
</dbReference>
<dbReference type="Gene3D" id="3.30.450.20">
    <property type="entry name" value="PAS domain"/>
    <property type="match status" value="2"/>
</dbReference>
<evidence type="ECO:0000259" key="6">
    <source>
        <dbReference type="PROSITE" id="PS50887"/>
    </source>
</evidence>
<dbReference type="AlphaFoldDB" id="A0A1H9P2E6"/>
<feature type="domain" description="PAS" evidence="3">
    <location>
        <begin position="376"/>
        <end position="419"/>
    </location>
</feature>
<dbReference type="Pfam" id="PF00989">
    <property type="entry name" value="PAS"/>
    <property type="match status" value="1"/>
</dbReference>
<keyword evidence="2" id="KW-1133">Transmembrane helix</keyword>
<keyword evidence="8" id="KW-1185">Reference proteome</keyword>
<dbReference type="InterPro" id="IPR000160">
    <property type="entry name" value="GGDEF_dom"/>
</dbReference>
<keyword evidence="1" id="KW-0175">Coiled coil</keyword>
<dbReference type="Gene3D" id="3.20.20.450">
    <property type="entry name" value="EAL domain"/>
    <property type="match status" value="1"/>
</dbReference>
<dbReference type="PANTHER" id="PTHR44757:SF2">
    <property type="entry name" value="BIOFILM ARCHITECTURE MAINTENANCE PROTEIN MBAA"/>
    <property type="match status" value="1"/>
</dbReference>
<dbReference type="InterPro" id="IPR029016">
    <property type="entry name" value="GAF-like_dom_sf"/>
</dbReference>
<dbReference type="Pfam" id="PF00563">
    <property type="entry name" value="EAL"/>
    <property type="match status" value="1"/>
</dbReference>
<dbReference type="Pfam" id="PF00990">
    <property type="entry name" value="GGDEF"/>
    <property type="match status" value="1"/>
</dbReference>
<dbReference type="SUPFAM" id="SSF141868">
    <property type="entry name" value="EAL domain-like"/>
    <property type="match status" value="1"/>
</dbReference>
<feature type="transmembrane region" description="Helical" evidence="2">
    <location>
        <begin position="7"/>
        <end position="29"/>
    </location>
</feature>
<protein>
    <submittedName>
        <fullName evidence="7">Diguanylate cyclase/phosphodiesterase with PAS/PAC sensor(S)</fullName>
    </submittedName>
</protein>
<dbReference type="SUPFAM" id="SSF55073">
    <property type="entry name" value="Nucleotide cyclase"/>
    <property type="match status" value="1"/>
</dbReference>